<keyword evidence="2" id="KW-0805">Transcription regulation</keyword>
<dbReference type="InterPro" id="IPR006645">
    <property type="entry name" value="NGN-like_dom"/>
</dbReference>
<dbReference type="Pfam" id="PF02357">
    <property type="entry name" value="NusG"/>
    <property type="match status" value="1"/>
</dbReference>
<gene>
    <name evidence="5" type="primary">rfaH</name>
    <name evidence="5" type="ORF">HAQ05_00405</name>
</gene>
<dbReference type="InterPro" id="IPR010215">
    <property type="entry name" value="Transcription_antiterm_RfaH"/>
</dbReference>
<name>A0ABR7YVK4_9PSED</name>
<dbReference type="RefSeq" id="WP_190416602.1">
    <property type="nucleotide sequence ID" value="NZ_JAAOCA010000001.1"/>
</dbReference>
<reference evidence="5 6" key="1">
    <citation type="journal article" date="2020" name="Insects">
        <title>Bacteria Belonging to Pseudomonas typographi sp. nov. from the Bark Beetle Ips typographus Have Genomic Potential to Aid in the Host Ecology.</title>
        <authorList>
            <person name="Peral-Aranega E."/>
            <person name="Saati-Santamaria Z."/>
            <person name="Kolarik M."/>
            <person name="Rivas R."/>
            <person name="Garcia-Fraile P."/>
        </authorList>
    </citation>
    <scope>NUCLEOTIDE SEQUENCE [LARGE SCALE GENOMIC DNA]</scope>
    <source>
        <strain evidence="5 6">CA3A</strain>
    </source>
</reference>
<evidence type="ECO:0000256" key="1">
    <source>
        <dbReference type="ARBA" id="ARBA00022814"/>
    </source>
</evidence>
<dbReference type="Proteomes" id="UP000805841">
    <property type="component" value="Unassembled WGS sequence"/>
</dbReference>
<dbReference type="PANTHER" id="PTHR30265:SF7">
    <property type="entry name" value="TRANSCRIPTION ANTITERMINATION PROTEIN RFAH"/>
    <property type="match status" value="1"/>
</dbReference>
<keyword evidence="3" id="KW-0804">Transcription</keyword>
<evidence type="ECO:0000256" key="2">
    <source>
        <dbReference type="ARBA" id="ARBA00023015"/>
    </source>
</evidence>
<evidence type="ECO:0000313" key="5">
    <source>
        <dbReference type="EMBL" id="MBD1597174.1"/>
    </source>
</evidence>
<evidence type="ECO:0000313" key="6">
    <source>
        <dbReference type="Proteomes" id="UP000805841"/>
    </source>
</evidence>
<evidence type="ECO:0000259" key="4">
    <source>
        <dbReference type="SMART" id="SM00738"/>
    </source>
</evidence>
<dbReference type="SMART" id="SM00738">
    <property type="entry name" value="NGN"/>
    <property type="match status" value="1"/>
</dbReference>
<keyword evidence="6" id="KW-1185">Reference proteome</keyword>
<dbReference type="InterPro" id="IPR043425">
    <property type="entry name" value="NusG-like"/>
</dbReference>
<evidence type="ECO:0000256" key="3">
    <source>
        <dbReference type="ARBA" id="ARBA00023163"/>
    </source>
</evidence>
<dbReference type="EMBL" id="JAAOCA010000001">
    <property type="protein sequence ID" value="MBD1597174.1"/>
    <property type="molecule type" value="Genomic_DNA"/>
</dbReference>
<protein>
    <submittedName>
        <fullName evidence="5">Transcription/translation regulatory transformer protein RfaH</fullName>
    </submittedName>
</protein>
<dbReference type="PANTHER" id="PTHR30265">
    <property type="entry name" value="RHO-INTERACTING TRANSCRIPTION TERMINATION FACTOR NUSG"/>
    <property type="match status" value="1"/>
</dbReference>
<accession>A0ABR7YVK4</accession>
<dbReference type="CDD" id="cd09892">
    <property type="entry name" value="NGN_SP_RfaH"/>
    <property type="match status" value="1"/>
</dbReference>
<comment type="caution">
    <text evidence="5">The sequence shown here is derived from an EMBL/GenBank/DDBJ whole genome shotgun (WGS) entry which is preliminary data.</text>
</comment>
<proteinExistence type="predicted"/>
<dbReference type="SUPFAM" id="SSF82679">
    <property type="entry name" value="N-utilization substance G protein NusG, N-terminal domain"/>
    <property type="match status" value="1"/>
</dbReference>
<keyword evidence="1" id="KW-0889">Transcription antitermination</keyword>
<feature type="domain" description="NusG-like N-terminal" evidence="4">
    <location>
        <begin position="9"/>
        <end position="103"/>
    </location>
</feature>
<organism evidence="5 6">
    <name type="scientific">Pseudomonas typographi</name>
    <dbReference type="NCBI Taxonomy" id="2715964"/>
    <lineage>
        <taxon>Bacteria</taxon>
        <taxon>Pseudomonadati</taxon>
        <taxon>Pseudomonadota</taxon>
        <taxon>Gammaproteobacteria</taxon>
        <taxon>Pseudomonadales</taxon>
        <taxon>Pseudomonadaceae</taxon>
        <taxon>Pseudomonas</taxon>
    </lineage>
</organism>
<dbReference type="Gene3D" id="3.30.70.940">
    <property type="entry name" value="NusG, N-terminal domain"/>
    <property type="match status" value="1"/>
</dbReference>
<dbReference type="NCBIfam" id="TIGR01955">
    <property type="entry name" value="RfaH"/>
    <property type="match status" value="1"/>
</dbReference>
<sequence>MNAFTQPAPAQWFLIQTKPRQEARAEEHLLRQRFECYRPLQPNNEARRGAEPALFPGYLFIRMAAQDNWYPIRSTRGVTRVVSFGTSPCPVPDALVEQIRLRLAKPCAPVSFVQGEAVRVKAGTSELQAIFLCDDGQERAVILLNLLQRQQRVSLPKQQLARLVAHAC</sequence>
<dbReference type="InterPro" id="IPR036735">
    <property type="entry name" value="NGN_dom_sf"/>
</dbReference>